<dbReference type="InterPro" id="IPR005162">
    <property type="entry name" value="Retrotrans_gag_dom"/>
</dbReference>
<accession>A0AAQ4P6Z0</accession>
<dbReference type="Ensembl" id="ENSGACT00000045896.1">
    <property type="protein sequence ID" value="ENSGACP00000034625.1"/>
    <property type="gene ID" value="ENSGACG00000033173.1"/>
</dbReference>
<organism evidence="3 4">
    <name type="scientific">Gasterosteus aculeatus aculeatus</name>
    <name type="common">three-spined stickleback</name>
    <dbReference type="NCBI Taxonomy" id="481459"/>
    <lineage>
        <taxon>Eukaryota</taxon>
        <taxon>Metazoa</taxon>
        <taxon>Chordata</taxon>
        <taxon>Craniata</taxon>
        <taxon>Vertebrata</taxon>
        <taxon>Euteleostomi</taxon>
        <taxon>Actinopterygii</taxon>
        <taxon>Neopterygii</taxon>
        <taxon>Teleostei</taxon>
        <taxon>Neoteleostei</taxon>
        <taxon>Acanthomorphata</taxon>
        <taxon>Eupercaria</taxon>
        <taxon>Perciformes</taxon>
        <taxon>Cottioidei</taxon>
        <taxon>Gasterosteales</taxon>
        <taxon>Gasterosteidae</taxon>
        <taxon>Gasterosteus</taxon>
    </lineage>
</organism>
<reference evidence="3" key="2">
    <citation type="submission" date="2025-05" db="UniProtKB">
        <authorList>
            <consortium name="Ensembl"/>
        </authorList>
    </citation>
    <scope>IDENTIFICATION</scope>
</reference>
<name>A0AAQ4P6Z0_GASAC</name>
<feature type="region of interest" description="Disordered" evidence="1">
    <location>
        <begin position="259"/>
        <end position="296"/>
    </location>
</feature>
<dbReference type="PANTHER" id="PTHR15503:SF36">
    <property type="entry name" value="RETROTRANSPOSON GAG-LIKE PROTEIN 5"/>
    <property type="match status" value="1"/>
</dbReference>
<evidence type="ECO:0000259" key="2">
    <source>
        <dbReference type="Pfam" id="PF03732"/>
    </source>
</evidence>
<dbReference type="GeneTree" id="ENSGT00950000183173"/>
<evidence type="ECO:0000256" key="1">
    <source>
        <dbReference type="SAM" id="MobiDB-lite"/>
    </source>
</evidence>
<feature type="domain" description="Retrotransposon gag" evidence="2">
    <location>
        <begin position="328"/>
        <end position="419"/>
    </location>
</feature>
<reference evidence="3 4" key="1">
    <citation type="journal article" date="2021" name="G3 (Bethesda)">
        <title>Improved contiguity of the threespine stickleback genome using long-read sequencing.</title>
        <authorList>
            <person name="Nath S."/>
            <person name="Shaw D.E."/>
            <person name="White M.A."/>
        </authorList>
    </citation>
    <scope>NUCLEOTIDE SEQUENCE [LARGE SCALE GENOMIC DNA]</scope>
    <source>
        <strain evidence="3 4">Lake Benthic</strain>
    </source>
</reference>
<evidence type="ECO:0000313" key="3">
    <source>
        <dbReference type="Ensembl" id="ENSGACP00000034625.1"/>
    </source>
</evidence>
<dbReference type="PANTHER" id="PTHR15503">
    <property type="entry name" value="LDOC1 RELATED"/>
    <property type="match status" value="1"/>
</dbReference>
<evidence type="ECO:0000313" key="4">
    <source>
        <dbReference type="Proteomes" id="UP000007635"/>
    </source>
</evidence>
<protein>
    <recommendedName>
        <fullName evidence="2">Retrotransposon gag domain-containing protein</fullName>
    </recommendedName>
</protein>
<dbReference type="InterPro" id="IPR032567">
    <property type="entry name" value="RTL1-rel"/>
</dbReference>
<proteinExistence type="predicted"/>
<dbReference type="Proteomes" id="UP000007635">
    <property type="component" value="Chromosome VI"/>
</dbReference>
<feature type="compositionally biased region" description="Pro residues" evidence="1">
    <location>
        <begin position="267"/>
        <end position="282"/>
    </location>
</feature>
<dbReference type="Ensembl" id="ENSGACT00000081003.1">
    <property type="protein sequence ID" value="ENSGACP00000050558.1"/>
    <property type="gene ID" value="ENSGACG00000033173.1"/>
</dbReference>
<sequence>MCIHLNGAFVTLTCQLDLPHLPRIHNQSLSCLPHLLRIHNQPHYISTAHPACHCQIVLCVMQVSPALYFGLISRFRPCLFPTRSSVSAPVSTSAFCPRPRVLPERLGFLLPAPWTARRLCPCAPDSRPAQRSHQLSPGISSPILRTTLCSASHCARTPAVRPCSIKALTKHSVPLCCIWLRLTPVSVQSGHKMEPAHTGSPQQRLERVEGALVQHEALLTSTLAEVRQATAASQQASAAQEQTFTALVAQIQQLALRISQTQSQSPPAAPPAAVSPPTPPGPAFEARIGAPERYGGDPESCSPFLTNCSILFALQPHTFASEEARVAFAINHLTGRARLWGTAEWERQTPVCRSFQSFAAEVRKVFGPPALGPEAAGGLLNLHQGDRAVADYAVDFRTRARQSRWNTEAQCDAYLRGLENYVKDELVSFDLPTSLDELLELTRRVDRRILARQEERRQRGAERGWTPPVIKSA</sequence>
<keyword evidence="4" id="KW-1185">Reference proteome</keyword>
<dbReference type="AlphaFoldDB" id="A0AAQ4P6Z0"/>
<dbReference type="Pfam" id="PF03732">
    <property type="entry name" value="Retrotrans_gag"/>
    <property type="match status" value="1"/>
</dbReference>